<evidence type="ECO:0000256" key="2">
    <source>
        <dbReference type="ARBA" id="ARBA00022692"/>
    </source>
</evidence>
<dbReference type="Proteomes" id="UP001595755">
    <property type="component" value="Unassembled WGS sequence"/>
</dbReference>
<evidence type="ECO:0000256" key="4">
    <source>
        <dbReference type="ARBA" id="ARBA00023136"/>
    </source>
</evidence>
<dbReference type="InterPro" id="IPR023271">
    <property type="entry name" value="Aquaporin-like"/>
</dbReference>
<dbReference type="PANTHER" id="PTHR30520">
    <property type="entry name" value="FORMATE TRANSPORTER-RELATED"/>
    <property type="match status" value="1"/>
</dbReference>
<dbReference type="InterPro" id="IPR000292">
    <property type="entry name" value="For/NO2_transpt"/>
</dbReference>
<accession>A0ABV8SDV9</accession>
<sequence>MDYIKPGQVLNQMVEAGAVKAGLSRMNMVVRGALAGAILACATTLAFTTVAQTKLGIAGAVIFPVGFVIIVLLGLELVTGSFGFIPLAVLKKKASMGQMLGNYFWVILGHLLGCLVYAALYGLTVTKMGTDMTHPLAQTLVQTAEAKTLAYRDMGGEGMALVFIKAILCNWMVTLGAVMAFTSSSTLGKIAAMWLPIVIFFGQGFEHAVVNLFVIPAGMMLGADVGLADWWLWNQIPVLLGNFAGGALFTGILFNLSQRKSSRLNSGNPGSPLARSDASAAGKSA</sequence>
<dbReference type="Gene3D" id="1.20.1080.10">
    <property type="entry name" value="Glycerol uptake facilitator protein"/>
    <property type="match status" value="1"/>
</dbReference>
<comment type="similarity">
    <text evidence="5">Belongs to the FNT transporter (TC 1.A.16) family.</text>
</comment>
<feature type="transmembrane region" description="Helical" evidence="7">
    <location>
        <begin position="29"/>
        <end position="51"/>
    </location>
</feature>
<evidence type="ECO:0000313" key="8">
    <source>
        <dbReference type="EMBL" id="MFC4305617.1"/>
    </source>
</evidence>
<keyword evidence="3 7" id="KW-1133">Transmembrane helix</keyword>
<evidence type="ECO:0000256" key="7">
    <source>
        <dbReference type="SAM" id="Phobius"/>
    </source>
</evidence>
<dbReference type="Pfam" id="PF01226">
    <property type="entry name" value="Form_Nir_trans"/>
    <property type="match status" value="1"/>
</dbReference>
<keyword evidence="9" id="KW-1185">Reference proteome</keyword>
<reference evidence="9" key="1">
    <citation type="journal article" date="2019" name="Int. J. Syst. Evol. Microbiol.">
        <title>The Global Catalogue of Microorganisms (GCM) 10K type strain sequencing project: providing services to taxonomists for standard genome sequencing and annotation.</title>
        <authorList>
            <consortium name="The Broad Institute Genomics Platform"/>
            <consortium name="The Broad Institute Genome Sequencing Center for Infectious Disease"/>
            <person name="Wu L."/>
            <person name="Ma J."/>
        </authorList>
    </citation>
    <scope>NUCLEOTIDE SEQUENCE [LARGE SCALE GENOMIC DNA]</scope>
    <source>
        <strain evidence="9">CGMCC 4.1641</strain>
    </source>
</reference>
<feature type="transmembrane region" description="Helical" evidence="7">
    <location>
        <begin position="102"/>
        <end position="123"/>
    </location>
</feature>
<feature type="transmembrane region" description="Helical" evidence="7">
    <location>
        <begin position="193"/>
        <end position="215"/>
    </location>
</feature>
<name>A0ABV8SDV9_9BACL</name>
<dbReference type="PANTHER" id="PTHR30520:SF6">
    <property type="entry name" value="FORMATE_NITRATE FAMILY TRANSPORTER (EUROFUNG)"/>
    <property type="match status" value="1"/>
</dbReference>
<gene>
    <name evidence="8" type="ORF">ACFO1S_19480</name>
</gene>
<feature type="transmembrane region" description="Helical" evidence="7">
    <location>
        <begin position="235"/>
        <end position="256"/>
    </location>
</feature>
<dbReference type="EMBL" id="JBHSED010000040">
    <property type="protein sequence ID" value="MFC4305617.1"/>
    <property type="molecule type" value="Genomic_DNA"/>
</dbReference>
<evidence type="ECO:0000313" key="9">
    <source>
        <dbReference type="Proteomes" id="UP001595755"/>
    </source>
</evidence>
<evidence type="ECO:0000256" key="3">
    <source>
        <dbReference type="ARBA" id="ARBA00022989"/>
    </source>
</evidence>
<evidence type="ECO:0000256" key="1">
    <source>
        <dbReference type="ARBA" id="ARBA00004141"/>
    </source>
</evidence>
<keyword evidence="4 7" id="KW-0472">Membrane</keyword>
<organism evidence="8 9">
    <name type="scientific">Cohnella boryungensis</name>
    <dbReference type="NCBI Taxonomy" id="768479"/>
    <lineage>
        <taxon>Bacteria</taxon>
        <taxon>Bacillati</taxon>
        <taxon>Bacillota</taxon>
        <taxon>Bacilli</taxon>
        <taxon>Bacillales</taxon>
        <taxon>Paenibacillaceae</taxon>
        <taxon>Cohnella</taxon>
    </lineage>
</organism>
<feature type="transmembrane region" description="Helical" evidence="7">
    <location>
        <begin position="57"/>
        <end position="90"/>
    </location>
</feature>
<evidence type="ECO:0000256" key="5">
    <source>
        <dbReference type="ARBA" id="ARBA00049660"/>
    </source>
</evidence>
<feature type="region of interest" description="Disordered" evidence="6">
    <location>
        <begin position="262"/>
        <end position="285"/>
    </location>
</feature>
<feature type="transmembrane region" description="Helical" evidence="7">
    <location>
        <begin position="159"/>
        <end position="181"/>
    </location>
</feature>
<protein>
    <submittedName>
        <fullName evidence="8">Formate/nitrite transporter family protein</fullName>
    </submittedName>
</protein>
<keyword evidence="2 7" id="KW-0812">Transmembrane</keyword>
<proteinExistence type="inferred from homology"/>
<dbReference type="RefSeq" id="WP_204601214.1">
    <property type="nucleotide sequence ID" value="NZ_JBHSED010000040.1"/>
</dbReference>
<comment type="subcellular location">
    <subcellularLocation>
        <location evidence="1">Membrane</location>
        <topology evidence="1">Multi-pass membrane protein</topology>
    </subcellularLocation>
</comment>
<evidence type="ECO:0000256" key="6">
    <source>
        <dbReference type="SAM" id="MobiDB-lite"/>
    </source>
</evidence>
<comment type="caution">
    <text evidence="8">The sequence shown here is derived from an EMBL/GenBank/DDBJ whole genome shotgun (WGS) entry which is preliminary data.</text>
</comment>